<sequence length="1450" mass="160360">MTTMIGELQARFTADTQTLKQEVQAVKRDLAGIGEQGKKSASDLQAMNAALEDISTKKGKVGQMTAVLDNINAKLEIQRQKLADLRQSYENTFDQGRKNKLQEQIVNTESAVLRLTAASDKTAKQIWDLEDSLEAASKGMQQMSSDSGVAAKSVEKAGEAAGKVKDQVRDSASSIDTLTSSLAALGAGALLSKLTSTIKTFAGEAQNLSNSYQGLTKVAKGMNVGTSESIQLAEELSNRWGLDQTALNNTVKTYVSAGLTLEQTKQIITSTADAATYNREAHLSWAEAIQQVAQGIKSGNSDLTDAAGITTNLSVMYERYAQSIGTTADKLTDAQKVQAAYNGILQESAIFAGNADAAMTGYTGVQATFNKTLTEARAELGEAFIPALQQVMTLVTPLIKEFAQFTEENKGLVSGVNAGTVAVLALLSALLLLPPAIKAVKAALTLLGASSGPIGWSIVAIGALVSGITYLVTKSSEAKQAATELAQKQAELNAVLDKAPVDRAASDLDMLAEKEKALADVIERRTALQKRADELQSMFDRSEGTPALVSEMFDLADAIKATDKELNNLGFENIDEGKRKFEEMKAAIKSTTDVITEQDRADAAAIATKKTQLTQMAALASEFKKLNGLQTLDASQKNRLVEITNDLIKQYPQLNAYQGEDGRIRADNIDTIIKQINTDKQFTEDAGRQVQTRIANYKTEVEAQAAAVQAQIRNYQLLIEAMAKVNQSKAATFAESVQQGEDRMNGKTPGVMDIVYNDWLTSTVTEEAKKKKAEAEAALSNYQQTMKEMDDLAKKVEKGDQTFTKDIVSPDPKKGPKPKKGKTPEELAAEARKKAYDADLKTVQFQADYFDLSPEKQLEKYEALRKKHAQFLKESIDDARTLALQIKRLGEDSIQAQYDFSAEWIKQEERRMEDSGKTEKQIAEMRLNSWTRMRDRYAKDSDEYKKADEEVYKARKDVIKKTYDASSKGIDEEMRRQEDAGKTEREMANSRLYMWENVLKRYKEGSEEYKKADDQVRKARKDLASATEKETKETYDIRSKLIDKEIRRLEDTGATENEIAKYKVKAWTELRDQYGKDSDFYEKADEQLYQARKSLVDKTTKLADDLVKEEKKRIDTAKKADLAAIEERKKKYVAAQDEKIKALDDLLAKEAEVNSDSDYEEELAKKNARIDLLSSAVSNEGIKERNKLIEERDKFILDHNRDLRKRDLESQKTALQKEKETQLAAYETEKTNAEAQYDALTAAFDAYSGDIKDIESGIAAFRVSESASANATILKDLDTFVTQYKSKMAEVTATKAASQKDRDLEEYNANKDAWDRAKAAGDTAKMTELSKRNQELRDRYGITEDSGKKLQQFSAGGVVQGLLGEAVPVIAHAGEIVLNPQQQRSLFRLLDSVMPATTSTGPVKSETVIHNSFDMSVNGVTLEDRADTEILYSEREKTARRMQTMGVKSG</sequence>
<feature type="region of interest" description="Disordered" evidence="2">
    <location>
        <begin position="800"/>
        <end position="825"/>
    </location>
</feature>
<feature type="coiled-coil region" evidence="1">
    <location>
        <begin position="68"/>
        <end position="118"/>
    </location>
</feature>
<comment type="caution">
    <text evidence="4">The sequence shown here is derived from an EMBL/GenBank/DDBJ whole genome shotgun (WGS) entry which is preliminary data.</text>
</comment>
<accession>A0A850EV44</accession>
<feature type="coiled-coil region" evidence="1">
    <location>
        <begin position="1205"/>
        <end position="1243"/>
    </location>
</feature>
<protein>
    <recommendedName>
        <fullName evidence="6">Phage tail tape measure protein</fullName>
    </recommendedName>
</protein>
<keyword evidence="3" id="KW-0472">Membrane</keyword>
<keyword evidence="3" id="KW-1133">Transmembrane helix</keyword>
<reference evidence="4" key="1">
    <citation type="submission" date="2020-06" db="EMBL/GenBank/DDBJ databases">
        <title>Paenibacillus sp. nov., isolated from soil.</title>
        <authorList>
            <person name="Seo Y.L."/>
        </authorList>
    </citation>
    <scope>NUCLEOTIDE SEQUENCE [LARGE SCALE GENOMIC DNA]</scope>
    <source>
        <strain evidence="4">JW14</strain>
    </source>
</reference>
<evidence type="ECO:0008006" key="6">
    <source>
        <dbReference type="Google" id="ProtNLM"/>
    </source>
</evidence>
<keyword evidence="3" id="KW-0812">Transmembrane</keyword>
<feature type="transmembrane region" description="Helical" evidence="3">
    <location>
        <begin position="454"/>
        <end position="472"/>
    </location>
</feature>
<organism evidence="4 5">
    <name type="scientific">Paenibacillus agri</name>
    <dbReference type="NCBI Taxonomy" id="2744309"/>
    <lineage>
        <taxon>Bacteria</taxon>
        <taxon>Bacillati</taxon>
        <taxon>Bacillota</taxon>
        <taxon>Bacilli</taxon>
        <taxon>Bacillales</taxon>
        <taxon>Paenibacillaceae</taxon>
        <taxon>Paenibacillus</taxon>
    </lineage>
</organism>
<feature type="coiled-coil region" evidence="1">
    <location>
        <begin position="1002"/>
        <end position="1029"/>
    </location>
</feature>
<feature type="coiled-coil region" evidence="1">
    <location>
        <begin position="478"/>
        <end position="538"/>
    </location>
</feature>
<evidence type="ECO:0000256" key="1">
    <source>
        <dbReference type="SAM" id="Coils"/>
    </source>
</evidence>
<evidence type="ECO:0000256" key="2">
    <source>
        <dbReference type="SAM" id="MobiDB-lite"/>
    </source>
</evidence>
<feature type="transmembrane region" description="Helical" evidence="3">
    <location>
        <begin position="412"/>
        <end position="433"/>
    </location>
</feature>
<dbReference type="RefSeq" id="WP_175373149.1">
    <property type="nucleotide sequence ID" value="NZ_JABWCS010000215.1"/>
</dbReference>
<evidence type="ECO:0000313" key="4">
    <source>
        <dbReference type="EMBL" id="NUU62702.1"/>
    </source>
</evidence>
<proteinExistence type="predicted"/>
<gene>
    <name evidence="4" type="ORF">HPT30_20350</name>
</gene>
<dbReference type="EMBL" id="JABWCS010000215">
    <property type="protein sequence ID" value="NUU62702.1"/>
    <property type="molecule type" value="Genomic_DNA"/>
</dbReference>
<name>A0A850EV44_9BACL</name>
<feature type="coiled-coil region" evidence="1">
    <location>
        <begin position="765"/>
        <end position="795"/>
    </location>
</feature>
<keyword evidence="5" id="KW-1185">Reference proteome</keyword>
<evidence type="ECO:0000313" key="5">
    <source>
        <dbReference type="Proteomes" id="UP000564806"/>
    </source>
</evidence>
<evidence type="ECO:0000256" key="3">
    <source>
        <dbReference type="SAM" id="Phobius"/>
    </source>
</evidence>
<dbReference type="Proteomes" id="UP000564806">
    <property type="component" value="Unassembled WGS sequence"/>
</dbReference>
<keyword evidence="1" id="KW-0175">Coiled coil</keyword>